<evidence type="ECO:0000313" key="2">
    <source>
        <dbReference type="Proteomes" id="UP000077734"/>
    </source>
</evidence>
<dbReference type="Proteomes" id="UP000077734">
    <property type="component" value="Unassembled WGS sequence"/>
</dbReference>
<accession>A0AA91D9Q7</accession>
<organism evidence="1 2">
    <name type="scientific">Methylomonas koyamae</name>
    <dbReference type="NCBI Taxonomy" id="702114"/>
    <lineage>
        <taxon>Bacteria</taxon>
        <taxon>Pseudomonadati</taxon>
        <taxon>Pseudomonadota</taxon>
        <taxon>Gammaproteobacteria</taxon>
        <taxon>Methylococcales</taxon>
        <taxon>Methylococcaceae</taxon>
        <taxon>Methylomonas</taxon>
    </lineage>
</organism>
<sequence length="70" mass="7399">MTYTPAPLPAEGFVRLPSIIAVLGISRNTFPNGVKAGKYPKGTLLTSRCRVWPVTDIRALLESLSGGANG</sequence>
<dbReference type="AlphaFoldDB" id="A0AA91D9Q7"/>
<proteinExistence type="predicted"/>
<name>A0AA91D9Q7_9GAMM</name>
<evidence type="ECO:0000313" key="1">
    <source>
        <dbReference type="EMBL" id="OAI22293.1"/>
    </source>
</evidence>
<gene>
    <name evidence="1" type="ORF">A1356_01790</name>
</gene>
<protein>
    <submittedName>
        <fullName evidence="1">Uncharacterized protein</fullName>
    </submittedName>
</protein>
<comment type="caution">
    <text evidence="1">The sequence shown here is derived from an EMBL/GenBank/DDBJ whole genome shotgun (WGS) entry which is preliminary data.</text>
</comment>
<reference evidence="1 2" key="1">
    <citation type="submission" date="2016-03" db="EMBL/GenBank/DDBJ databases">
        <authorList>
            <person name="Heylen K."/>
            <person name="De Vos P."/>
            <person name="Vekeman B."/>
        </authorList>
    </citation>
    <scope>NUCLEOTIDE SEQUENCE [LARGE SCALE GENOMIC DNA]</scope>
    <source>
        <strain evidence="1 2">R-49807</strain>
    </source>
</reference>
<dbReference type="EMBL" id="LUUL01000125">
    <property type="protein sequence ID" value="OAI22293.1"/>
    <property type="molecule type" value="Genomic_DNA"/>
</dbReference>
<keyword evidence="2" id="KW-1185">Reference proteome</keyword>